<sequence length="833" mass="84915">MPAFNIDRELNIKTELEETGEAGVIVRFRVTDTWQDIQDVLSKAHDLPIRRPLHPEAYEYHLEALLPPGLQLHPLPPSPQPQPQDDAGSGSGTEPPLACGSSAWGPRLLQVTDEGAWRRLQQSLPGSRAELATWQLKASASEAKSAAYVRHLEGYTGMWEIAVATSGASLLTAPAASAGTANGILGGNNTGKAGLSAPDSGGSGVVGGVGAGGDLEGSRAPLDGVWSEEEVVLLVRCLAEFMRKGHLERVGAVAAGCCSLATLWWLLKQPNARVRPSAVQKGPRITPSEPAGAEPVFNQQQLAMQSPRVGAGNGEGAGLDSGHDPGALPGGMIATGGPAMTPPSQQQQQPAAAFRLQLRKKDRGARPLAALDGRSVGGGVNTGGGTGANSTLMALLLSPNLLSSGGAGAGGSGYVGGVSRAVSLMMRDILNRVATTGQALLRQYKGNQVALAAVWGVGLLSEMFRNPLLRGELMVAAQLGASQALAAAGGSSSGAGGTLITGLGSPQKRRAALAGDSSSGGGAAAGAEGRRAGPSCVPAMAGPSVGAGGSNLLGIDLEEVHWLLLSFAAFPEWLEARSGPPWDLQPMARAHAATVIQSSIRGLVARRQTRRLQSQVSRVYSFRASVASPPPSRAASAAIAALQARGQSSKRQFPTAAPTPAAQQPPRPAVAAPIPRPRGLSLKWEGELASMAASAIDAIDRYFDLPPGSHPGVVAAEALLAVLVSGGPLAREHFAASVHPGQLIRMLDTATVPPRVVHLGAVLLALALRPGLGAEAFFRGAGAAAVAAAQGPPGSALGPCFAASSDRTMLAAVGSGGLGLVLELLRWLAPLTA</sequence>
<feature type="region of interest" description="Disordered" evidence="1">
    <location>
        <begin position="649"/>
        <end position="675"/>
    </location>
</feature>
<feature type="region of interest" description="Disordered" evidence="1">
    <location>
        <begin position="69"/>
        <end position="104"/>
    </location>
</feature>
<evidence type="ECO:0000313" key="3">
    <source>
        <dbReference type="Proteomes" id="UP000722791"/>
    </source>
</evidence>
<organism evidence="2 3">
    <name type="scientific">Volvox reticuliferus</name>
    <dbReference type="NCBI Taxonomy" id="1737510"/>
    <lineage>
        <taxon>Eukaryota</taxon>
        <taxon>Viridiplantae</taxon>
        <taxon>Chlorophyta</taxon>
        <taxon>core chlorophytes</taxon>
        <taxon>Chlorophyceae</taxon>
        <taxon>CS clade</taxon>
        <taxon>Chlamydomonadales</taxon>
        <taxon>Volvocaceae</taxon>
        <taxon>Volvox</taxon>
    </lineage>
</organism>
<comment type="caution">
    <text evidence="2">The sequence shown here is derived from an EMBL/GenBank/DDBJ whole genome shotgun (WGS) entry which is preliminary data.</text>
</comment>
<protein>
    <submittedName>
        <fullName evidence="2">Uncharacterized protein</fullName>
    </submittedName>
</protein>
<name>A0A8J4G343_9CHLO</name>
<feature type="region of interest" description="Disordered" evidence="1">
    <location>
        <begin position="510"/>
        <end position="529"/>
    </location>
</feature>
<gene>
    <name evidence="2" type="ORF">Vretimale_2634</name>
</gene>
<dbReference type="PANTHER" id="PTHR40903">
    <property type="entry name" value="GLYCINE-RICH CELL WALL STRUCTURAL PROTEIN 1-LIKE"/>
    <property type="match status" value="1"/>
</dbReference>
<proteinExistence type="predicted"/>
<evidence type="ECO:0000313" key="2">
    <source>
        <dbReference type="EMBL" id="GIL96919.1"/>
    </source>
</evidence>
<evidence type="ECO:0000256" key="1">
    <source>
        <dbReference type="SAM" id="MobiDB-lite"/>
    </source>
</evidence>
<reference evidence="2" key="1">
    <citation type="journal article" date="2021" name="Proc. Natl. Acad. Sci. U.S.A.">
        <title>Three genomes in the algal genus Volvox reveal the fate of a haploid sex-determining region after a transition to homothallism.</title>
        <authorList>
            <person name="Yamamoto K."/>
            <person name="Hamaji T."/>
            <person name="Kawai-Toyooka H."/>
            <person name="Matsuzaki R."/>
            <person name="Takahashi F."/>
            <person name="Nishimura Y."/>
            <person name="Kawachi M."/>
            <person name="Noguchi H."/>
            <person name="Minakuchi Y."/>
            <person name="Umen J.G."/>
            <person name="Toyoda A."/>
            <person name="Nozaki H."/>
        </authorList>
    </citation>
    <scope>NUCLEOTIDE SEQUENCE</scope>
    <source>
        <strain evidence="2">NIES-3785</strain>
    </source>
</reference>
<dbReference type="PROSITE" id="PS50096">
    <property type="entry name" value="IQ"/>
    <property type="match status" value="1"/>
</dbReference>
<accession>A0A8J4G343</accession>
<dbReference type="Proteomes" id="UP000722791">
    <property type="component" value="Unassembled WGS sequence"/>
</dbReference>
<dbReference type="PANTHER" id="PTHR40903:SF1">
    <property type="entry name" value="HYPHALLY REGULATED CELL WALL PROTEIN 3"/>
    <property type="match status" value="1"/>
</dbReference>
<dbReference type="EMBL" id="BNCQ01000004">
    <property type="protein sequence ID" value="GIL96919.1"/>
    <property type="molecule type" value="Genomic_DNA"/>
</dbReference>
<dbReference type="AlphaFoldDB" id="A0A8J4G343"/>
<feature type="non-terminal residue" evidence="2">
    <location>
        <position position="833"/>
    </location>
</feature>